<dbReference type="InterPro" id="IPR043502">
    <property type="entry name" value="DNA/RNA_pol_sf"/>
</dbReference>
<evidence type="ECO:0000313" key="6">
    <source>
        <dbReference type="EMBL" id="KAJ4448388.1"/>
    </source>
</evidence>
<gene>
    <name evidence="6" type="ORF">ANN_10404</name>
</gene>
<feature type="repeat" description="ANK" evidence="3">
    <location>
        <begin position="312"/>
        <end position="344"/>
    </location>
</feature>
<feature type="repeat" description="ANK" evidence="3">
    <location>
        <begin position="448"/>
        <end position="480"/>
    </location>
</feature>
<keyword evidence="2 3" id="KW-0040">ANK repeat</keyword>
<sequence length="736" mass="83613">MFAARRSNGGSQWRSGLGFVPFKSKSIPYRIRNTTRICVTSYVQTSLPVSHTDTMRSSELHNGDKKRKEYYSRINAKMCLSETYSRVRIGQFLSDAFPIHCGLKQGDALSPLLFNFALEYAINKVQNNREGLELNGLHQLLVYADDVNMLGENPQTIGENTGILLEESKEIGLEVIPEKTKYMIMSRDQNIVRNRNIKIGNLSFEEVKNFKYLGATVTNINDTREEIKRRINMGNACYYWVEKLLSSSLLSKNLKVRIYKTVILPVVLYGCETWTLTVREEQRLGVFENKETSQVPGLQNRSQECSSDNLSSNGTSLLEAAKGNDPRTLLKLLCSGADVNARDEQGYTAFHWAAKNSNFEAMEILFSRGANITARSNELYSNSPAHLAATEDKLDVLKWLLDRGIPVDSRNDIGSTLLIDAAWFGFDNLVRLLIQYGAQLDEGMYNWDNITALHAAVMNGNFEVIKVLIGSNADINAKSSITKRTPLHYAFWNGDQDIIKFLIEKGADETAVDVAGKIPRDIVPDSENEFQKNLSANVALQAKQKNEERERETETDRQKHKRENKQVTTYFKRYADVSGLESVPDPIEGMLSGKCMSAPQHIYNLRGINRRTLLHTQWTDAILWSRRNDRKKLDQRKPTTETYNHQIRDPWIPPQDLCNDKSPQPRGELRVYIARSVKAPLRRGSIPAWADYLIEFFARFSPPYDKCQVIYGESSDSFAKYHLAIANPMEVKEPGS</sequence>
<dbReference type="PROSITE" id="PS50088">
    <property type="entry name" value="ANK_REPEAT"/>
    <property type="match status" value="5"/>
</dbReference>
<feature type="compositionally biased region" description="Basic and acidic residues" evidence="4">
    <location>
        <begin position="544"/>
        <end position="557"/>
    </location>
</feature>
<feature type="domain" description="Reverse transcriptase" evidence="5">
    <location>
        <begin position="1"/>
        <end position="217"/>
    </location>
</feature>
<dbReference type="Pfam" id="PF00078">
    <property type="entry name" value="RVT_1"/>
    <property type="match status" value="1"/>
</dbReference>
<feature type="repeat" description="ANK" evidence="3">
    <location>
        <begin position="482"/>
        <end position="514"/>
    </location>
</feature>
<evidence type="ECO:0000256" key="4">
    <source>
        <dbReference type="SAM" id="MobiDB-lite"/>
    </source>
</evidence>
<feature type="repeat" description="ANK" evidence="3">
    <location>
        <begin position="345"/>
        <end position="377"/>
    </location>
</feature>
<dbReference type="SMART" id="SM00248">
    <property type="entry name" value="ANK"/>
    <property type="match status" value="6"/>
</dbReference>
<dbReference type="Gene3D" id="1.25.40.20">
    <property type="entry name" value="Ankyrin repeat-containing domain"/>
    <property type="match status" value="2"/>
</dbReference>
<feature type="repeat" description="ANK" evidence="3">
    <location>
        <begin position="380"/>
        <end position="412"/>
    </location>
</feature>
<dbReference type="SUPFAM" id="SSF48403">
    <property type="entry name" value="Ankyrin repeat"/>
    <property type="match status" value="1"/>
</dbReference>
<evidence type="ECO:0000259" key="5">
    <source>
        <dbReference type="PROSITE" id="PS50878"/>
    </source>
</evidence>
<comment type="caution">
    <text evidence="6">The sequence shown here is derived from an EMBL/GenBank/DDBJ whole genome shotgun (WGS) entry which is preliminary data.</text>
</comment>
<reference evidence="6 7" key="1">
    <citation type="journal article" date="2022" name="Allergy">
        <title>Genome assembly and annotation of Periplaneta americana reveal a comprehensive cockroach allergen profile.</title>
        <authorList>
            <person name="Wang L."/>
            <person name="Xiong Q."/>
            <person name="Saelim N."/>
            <person name="Wang L."/>
            <person name="Nong W."/>
            <person name="Wan A.T."/>
            <person name="Shi M."/>
            <person name="Liu X."/>
            <person name="Cao Q."/>
            <person name="Hui J.H.L."/>
            <person name="Sookrung N."/>
            <person name="Leung T.F."/>
            <person name="Tungtrongchitr A."/>
            <person name="Tsui S.K.W."/>
        </authorList>
    </citation>
    <scope>NUCLEOTIDE SEQUENCE [LARGE SCALE GENOMIC DNA]</scope>
    <source>
        <strain evidence="6">PWHHKU_190912</strain>
    </source>
</reference>
<accession>A0ABQ8TQ01</accession>
<keyword evidence="7" id="KW-1185">Reference proteome</keyword>
<dbReference type="SUPFAM" id="SSF56672">
    <property type="entry name" value="DNA/RNA polymerases"/>
    <property type="match status" value="1"/>
</dbReference>
<evidence type="ECO:0000313" key="7">
    <source>
        <dbReference type="Proteomes" id="UP001148838"/>
    </source>
</evidence>
<dbReference type="PROSITE" id="PS50878">
    <property type="entry name" value="RT_POL"/>
    <property type="match status" value="1"/>
</dbReference>
<evidence type="ECO:0000256" key="3">
    <source>
        <dbReference type="PROSITE-ProRule" id="PRU00023"/>
    </source>
</evidence>
<dbReference type="PROSITE" id="PS50297">
    <property type="entry name" value="ANK_REP_REGION"/>
    <property type="match status" value="4"/>
</dbReference>
<dbReference type="Proteomes" id="UP001148838">
    <property type="component" value="Unassembled WGS sequence"/>
</dbReference>
<dbReference type="InterPro" id="IPR002110">
    <property type="entry name" value="Ankyrin_rpt"/>
</dbReference>
<evidence type="ECO:0000256" key="1">
    <source>
        <dbReference type="ARBA" id="ARBA00022737"/>
    </source>
</evidence>
<name>A0ABQ8TQ01_PERAM</name>
<keyword evidence="1" id="KW-0677">Repeat</keyword>
<dbReference type="Pfam" id="PF12796">
    <property type="entry name" value="Ank_2"/>
    <property type="match status" value="2"/>
</dbReference>
<protein>
    <recommendedName>
        <fullName evidence="5">Reverse transcriptase domain-containing protein</fullName>
    </recommendedName>
</protein>
<evidence type="ECO:0000256" key="2">
    <source>
        <dbReference type="ARBA" id="ARBA00023043"/>
    </source>
</evidence>
<dbReference type="PANTHER" id="PTHR24126:SF14">
    <property type="entry name" value="ANK_REP_REGION DOMAIN-CONTAINING PROTEIN"/>
    <property type="match status" value="1"/>
</dbReference>
<dbReference type="PANTHER" id="PTHR24126">
    <property type="entry name" value="ANKYRIN REPEAT, PH AND SEC7 DOMAIN CONTAINING PROTEIN SECG-RELATED"/>
    <property type="match status" value="1"/>
</dbReference>
<proteinExistence type="predicted"/>
<feature type="region of interest" description="Disordered" evidence="4">
    <location>
        <begin position="540"/>
        <end position="566"/>
    </location>
</feature>
<dbReference type="EMBL" id="JAJSOF020000005">
    <property type="protein sequence ID" value="KAJ4448388.1"/>
    <property type="molecule type" value="Genomic_DNA"/>
</dbReference>
<organism evidence="6 7">
    <name type="scientific">Periplaneta americana</name>
    <name type="common">American cockroach</name>
    <name type="synonym">Blatta americana</name>
    <dbReference type="NCBI Taxonomy" id="6978"/>
    <lineage>
        <taxon>Eukaryota</taxon>
        <taxon>Metazoa</taxon>
        <taxon>Ecdysozoa</taxon>
        <taxon>Arthropoda</taxon>
        <taxon>Hexapoda</taxon>
        <taxon>Insecta</taxon>
        <taxon>Pterygota</taxon>
        <taxon>Neoptera</taxon>
        <taxon>Polyneoptera</taxon>
        <taxon>Dictyoptera</taxon>
        <taxon>Blattodea</taxon>
        <taxon>Blattoidea</taxon>
        <taxon>Blattidae</taxon>
        <taxon>Blattinae</taxon>
        <taxon>Periplaneta</taxon>
    </lineage>
</organism>
<dbReference type="InterPro" id="IPR036770">
    <property type="entry name" value="Ankyrin_rpt-contain_sf"/>
</dbReference>
<dbReference type="InterPro" id="IPR000477">
    <property type="entry name" value="RT_dom"/>
</dbReference>